<feature type="compositionally biased region" description="Low complexity" evidence="10">
    <location>
        <begin position="752"/>
        <end position="763"/>
    </location>
</feature>
<dbReference type="GO" id="GO:0008270">
    <property type="term" value="F:zinc ion binding"/>
    <property type="evidence" value="ECO:0007669"/>
    <property type="project" value="UniProtKB-UniRule"/>
</dbReference>
<feature type="site" description="Transition state stabilizer" evidence="9">
    <location>
        <position position="351"/>
    </location>
</feature>
<dbReference type="SUPFAM" id="SSF55166">
    <property type="entry name" value="Hedgehog/DD-peptidase"/>
    <property type="match status" value="1"/>
</dbReference>
<dbReference type="CDD" id="cd16913">
    <property type="entry name" value="YkuD_like"/>
    <property type="match status" value="1"/>
</dbReference>
<feature type="binding site" evidence="9">
    <location>
        <position position="464"/>
    </location>
    <ligand>
        <name>Zn(2+)</name>
        <dbReference type="ChEBI" id="CHEBI:29105"/>
        <note>catalytic</note>
    </ligand>
</feature>
<dbReference type="EMBL" id="FOZC01000001">
    <property type="protein sequence ID" value="SFR63464.1"/>
    <property type="molecule type" value="Genomic_DNA"/>
</dbReference>
<evidence type="ECO:0000256" key="7">
    <source>
        <dbReference type="ARBA" id="ARBA00023049"/>
    </source>
</evidence>
<evidence type="ECO:0000256" key="3">
    <source>
        <dbReference type="ARBA" id="ARBA00022723"/>
    </source>
</evidence>
<keyword evidence="3 9" id="KW-0479">Metal-binding</keyword>
<evidence type="ECO:0000256" key="9">
    <source>
        <dbReference type="HAMAP-Rule" id="MF_01924"/>
    </source>
</evidence>
<dbReference type="RefSeq" id="WP_075034379.1">
    <property type="nucleotide sequence ID" value="NZ_FOZC01000001.1"/>
</dbReference>
<keyword evidence="11" id="KW-0732">Signal</keyword>
<evidence type="ECO:0000256" key="4">
    <source>
        <dbReference type="ARBA" id="ARBA00022801"/>
    </source>
</evidence>
<dbReference type="GO" id="GO:0008237">
    <property type="term" value="F:metallopeptidase activity"/>
    <property type="evidence" value="ECO:0007669"/>
    <property type="project" value="UniProtKB-KW"/>
</dbReference>
<evidence type="ECO:0000256" key="2">
    <source>
        <dbReference type="ARBA" id="ARBA00022670"/>
    </source>
</evidence>
<dbReference type="EC" id="3.4.13.22" evidence="9"/>
<dbReference type="GO" id="GO:0071555">
    <property type="term" value="P:cell wall organization"/>
    <property type="evidence" value="ECO:0007669"/>
    <property type="project" value="UniProtKB-KW"/>
</dbReference>
<gene>
    <name evidence="13" type="ORF">SAMN02910262_00076</name>
</gene>
<feature type="signal peptide" evidence="11">
    <location>
        <begin position="1"/>
        <end position="26"/>
    </location>
</feature>
<evidence type="ECO:0000256" key="11">
    <source>
        <dbReference type="SAM" id="SignalP"/>
    </source>
</evidence>
<protein>
    <recommendedName>
        <fullName evidence="9">D-alanyl-D-alanine dipeptidase</fullName>
        <shortName evidence="9">D-Ala-D-Ala dipeptidase</shortName>
        <ecNumber evidence="9">3.4.13.22</ecNumber>
    </recommendedName>
</protein>
<dbReference type="GO" id="GO:0006508">
    <property type="term" value="P:proteolysis"/>
    <property type="evidence" value="ECO:0007669"/>
    <property type="project" value="UniProtKB-KW"/>
</dbReference>
<feature type="binding site" evidence="9">
    <location>
        <position position="396"/>
    </location>
    <ligand>
        <name>Zn(2+)</name>
        <dbReference type="ChEBI" id="CHEBI:29105"/>
        <note>catalytic</note>
    </ligand>
</feature>
<dbReference type="Proteomes" id="UP000214760">
    <property type="component" value="Unassembled WGS sequence"/>
</dbReference>
<dbReference type="InterPro" id="IPR000755">
    <property type="entry name" value="A_A_dipeptidase"/>
</dbReference>
<organism evidence="13 14">
    <name type="scientific">[Clostridium] aminophilum</name>
    <dbReference type="NCBI Taxonomy" id="1526"/>
    <lineage>
        <taxon>Bacteria</taxon>
        <taxon>Bacillati</taxon>
        <taxon>Bacillota</taxon>
        <taxon>Clostridia</taxon>
        <taxon>Lachnospirales</taxon>
        <taxon>Lachnospiraceae</taxon>
    </lineage>
</organism>
<dbReference type="InterPro" id="IPR009045">
    <property type="entry name" value="Zn_M74/Hedgehog-like"/>
</dbReference>
<keyword evidence="4 9" id="KW-0378">Hydrolase</keyword>
<dbReference type="PROSITE" id="PS51257">
    <property type="entry name" value="PROKAR_LIPOPROTEIN"/>
    <property type="match status" value="1"/>
</dbReference>
<feature type="region of interest" description="Disordered" evidence="10">
    <location>
        <begin position="38"/>
        <end position="60"/>
    </location>
</feature>
<dbReference type="PANTHER" id="PTHR43126:SF1">
    <property type="entry name" value="D-ALANYL-D-ALANINE DIPEPTIDASE"/>
    <property type="match status" value="1"/>
</dbReference>
<dbReference type="GO" id="GO:0160237">
    <property type="term" value="F:D-Ala-D-Ala dipeptidase activity"/>
    <property type="evidence" value="ECO:0007669"/>
    <property type="project" value="UniProtKB-EC"/>
</dbReference>
<dbReference type="SMART" id="SM00062">
    <property type="entry name" value="PBPb"/>
    <property type="match status" value="1"/>
</dbReference>
<dbReference type="Pfam" id="PF01427">
    <property type="entry name" value="Peptidase_M15"/>
    <property type="match status" value="1"/>
</dbReference>
<dbReference type="InterPro" id="IPR005490">
    <property type="entry name" value="LD_TPept_cat_dom"/>
</dbReference>
<dbReference type="Pfam" id="PF00497">
    <property type="entry name" value="SBP_bac_3"/>
    <property type="match status" value="1"/>
</dbReference>
<evidence type="ECO:0000256" key="10">
    <source>
        <dbReference type="SAM" id="MobiDB-lite"/>
    </source>
</evidence>
<feature type="chain" id="PRO_5039652623" description="D-alanyl-D-alanine dipeptidase" evidence="11">
    <location>
        <begin position="27"/>
        <end position="769"/>
    </location>
</feature>
<keyword evidence="2 9" id="KW-0645">Protease</keyword>
<evidence type="ECO:0000313" key="14">
    <source>
        <dbReference type="Proteomes" id="UP000214760"/>
    </source>
</evidence>
<dbReference type="CDD" id="cd14817">
    <property type="entry name" value="D-Ala-D-Ala_dipeptidase_VanX"/>
    <property type="match status" value="1"/>
</dbReference>
<dbReference type="Gene3D" id="3.30.1380.10">
    <property type="match status" value="1"/>
</dbReference>
<dbReference type="Pfam" id="PF03734">
    <property type="entry name" value="YkuD"/>
    <property type="match status" value="1"/>
</dbReference>
<comment type="catalytic activity">
    <reaction evidence="1 9">
        <text>D-alanyl-D-alanine + H2O = 2 D-alanine</text>
        <dbReference type="Rhea" id="RHEA:20661"/>
        <dbReference type="ChEBI" id="CHEBI:15377"/>
        <dbReference type="ChEBI" id="CHEBI:57416"/>
        <dbReference type="ChEBI" id="CHEBI:57822"/>
        <dbReference type="EC" id="3.4.13.22"/>
    </reaction>
</comment>
<feature type="region of interest" description="Disordered" evidence="10">
    <location>
        <begin position="746"/>
        <end position="769"/>
    </location>
</feature>
<evidence type="ECO:0000256" key="8">
    <source>
        <dbReference type="ARBA" id="ARBA00023316"/>
    </source>
</evidence>
<dbReference type="GO" id="GO:0016740">
    <property type="term" value="F:transferase activity"/>
    <property type="evidence" value="ECO:0007669"/>
    <property type="project" value="InterPro"/>
</dbReference>
<feature type="binding site" evidence="9">
    <location>
        <position position="403"/>
    </location>
    <ligand>
        <name>Zn(2+)</name>
        <dbReference type="ChEBI" id="CHEBI:29105"/>
        <note>catalytic</note>
    </ligand>
</feature>
<feature type="active site" description="Proton donor/acceptor" evidence="9">
    <location>
        <position position="461"/>
    </location>
</feature>
<evidence type="ECO:0000256" key="5">
    <source>
        <dbReference type="ARBA" id="ARBA00022833"/>
    </source>
</evidence>
<dbReference type="AlphaFoldDB" id="A0A1I6IA06"/>
<sequence>MRKRMKGIAALLMATALAAMSSCGQAGNSASATTAAAKETKDAGGGDMFVTSQGETDSPDWVKNLDEAKEEDASQLFIVAGMGVNKTTAAISMHEKNENGEWKQILSTPGFVGRNGLCPDEEHMEGCGQTPMGRYTFNRAFGIADDPGCAIPYQKADDDTYWSGDMRDGMKYNEMVDIKDYPDLDKENSEHIVDYQYQYQYCLNISFNEDGTPGRGSAIFLHSFGPENPYTGGCVAVPEYTMKTIMQRVKPDCTVIIDTRDHLMEKSDPEVAKSDVKLSGDSSDFVLLSDVIPDAILEIRYYSTYNFIGDRVDGYEEPLAFLTKEAAFALREVSDELVKKGYRLKIYDAYRPQKAVTNFVNWSMEEKDTRMKSFFYPDLDKSVLFPQGYIDRHSGHSRGSTVDLTLFDMKTEKEVDMGGTFDFFGELSHPDYKEITAKQYENRMILREAMLNHGFKPLAEEWWHFTLENEPYPDTYFTFPVSSESVPTVSTAWLKKAEEAHLSGTGPEEIRKRGVLKVGMTGDYKPMSFKDAKTGKYWGMDVDLIGDFAKDLGVKIEYVPTTWPTLMEDTLAGKFDLAICGITVNDDRKEKALMSKGYIGNGKTVLCRAEDAEKYTSLEAINQPGVTVMENPGGLNEKFAKENLPKAKLIIHEVNEEIPGLIAEGKADVMITEIAEAGYYVGQDSRLAAPLIHKPFTRGEIGILLPKGYEKLTYYVNEFLDKENKNGRIEDLANEYIYKYINADSKNETSKTAETSAEPAETAAQKKAA</sequence>
<dbReference type="Gene3D" id="3.40.190.10">
    <property type="entry name" value="Periplasmic binding protein-like II"/>
    <property type="match status" value="2"/>
</dbReference>
<feature type="domain" description="Solute-binding protein family 3/N-terminal" evidence="12">
    <location>
        <begin position="515"/>
        <end position="740"/>
    </location>
</feature>
<comment type="function">
    <text evidence="9">Catalyzes hydrolysis of the D-alanyl-D-alanine dipeptide.</text>
</comment>
<keyword evidence="6 9" id="KW-0224">Dipeptidase</keyword>
<accession>A0A1I6IA06</accession>
<comment type="cofactor">
    <cofactor evidence="9">
        <name>Zn(2+)</name>
        <dbReference type="ChEBI" id="CHEBI:29105"/>
    </cofactor>
    <text evidence="9">Binds 1 zinc ion per subunit.</text>
</comment>
<keyword evidence="8" id="KW-0961">Cell wall biogenesis/degradation</keyword>
<dbReference type="PANTHER" id="PTHR43126">
    <property type="entry name" value="D-ALANYL-D-ALANINE DIPEPTIDASE"/>
    <property type="match status" value="1"/>
</dbReference>
<evidence type="ECO:0000256" key="6">
    <source>
        <dbReference type="ARBA" id="ARBA00022997"/>
    </source>
</evidence>
<comment type="similarity">
    <text evidence="9">Belongs to the peptidase M15D family.</text>
</comment>
<evidence type="ECO:0000313" key="13">
    <source>
        <dbReference type="EMBL" id="SFR63464.1"/>
    </source>
</evidence>
<dbReference type="SUPFAM" id="SSF53850">
    <property type="entry name" value="Periplasmic binding protein-like II"/>
    <property type="match status" value="1"/>
</dbReference>
<proteinExistence type="inferred from homology"/>
<evidence type="ECO:0000259" key="12">
    <source>
        <dbReference type="SMART" id="SM00062"/>
    </source>
</evidence>
<reference evidence="13 14" key="1">
    <citation type="submission" date="2016-10" db="EMBL/GenBank/DDBJ databases">
        <authorList>
            <person name="de Groot N.N."/>
        </authorList>
    </citation>
    <scope>NUCLEOTIDE SEQUENCE [LARGE SCALE GENOMIC DNA]</scope>
    <source>
        <strain evidence="13 14">F</strain>
    </source>
</reference>
<dbReference type="HAMAP" id="MF_01924">
    <property type="entry name" value="A_A_dipeptidase"/>
    <property type="match status" value="1"/>
</dbReference>
<keyword evidence="5 9" id="KW-0862">Zinc</keyword>
<dbReference type="InterPro" id="IPR001638">
    <property type="entry name" value="Solute-binding_3/MltF_N"/>
</dbReference>
<keyword evidence="7 9" id="KW-0482">Metalloprotease</keyword>
<evidence type="ECO:0000256" key="1">
    <source>
        <dbReference type="ARBA" id="ARBA00001362"/>
    </source>
</evidence>
<name>A0A1I6IA06_9FIRM</name>